<reference evidence="2 3" key="1">
    <citation type="submission" date="2016-12" db="EMBL/GenBank/DDBJ databases">
        <authorList>
            <person name="Song W.-J."/>
            <person name="Kurnit D.M."/>
        </authorList>
    </citation>
    <scope>NUCLEOTIDE SEQUENCE [LARGE SCALE GENOMIC DNA]</scope>
    <source>
        <strain evidence="2 3">CGMCC 1.10808</strain>
    </source>
</reference>
<keyword evidence="1" id="KW-0812">Transmembrane</keyword>
<keyword evidence="1" id="KW-1133">Transmembrane helix</keyword>
<accession>A0A1M7TY16</accession>
<proteinExistence type="predicted"/>
<dbReference type="InterPro" id="IPR003425">
    <property type="entry name" value="CCB3/YggT"/>
</dbReference>
<feature type="transmembrane region" description="Helical" evidence="1">
    <location>
        <begin position="74"/>
        <end position="92"/>
    </location>
</feature>
<keyword evidence="3" id="KW-1185">Reference proteome</keyword>
<organism evidence="2 3">
    <name type="scientific">Oceanicella actignis</name>
    <dbReference type="NCBI Taxonomy" id="1189325"/>
    <lineage>
        <taxon>Bacteria</taxon>
        <taxon>Pseudomonadati</taxon>
        <taxon>Pseudomonadota</taxon>
        <taxon>Alphaproteobacteria</taxon>
        <taxon>Rhodobacterales</taxon>
        <taxon>Paracoccaceae</taxon>
        <taxon>Oceanicella</taxon>
    </lineage>
</organism>
<dbReference type="STRING" id="1189325.SAMN04488119_11073"/>
<dbReference type="OrthoDB" id="9814445at2"/>
<evidence type="ECO:0000313" key="2">
    <source>
        <dbReference type="EMBL" id="SHN75577.1"/>
    </source>
</evidence>
<dbReference type="GO" id="GO:0016020">
    <property type="term" value="C:membrane"/>
    <property type="evidence" value="ECO:0007669"/>
    <property type="project" value="InterPro"/>
</dbReference>
<evidence type="ECO:0000256" key="1">
    <source>
        <dbReference type="SAM" id="Phobius"/>
    </source>
</evidence>
<dbReference type="Pfam" id="PF02325">
    <property type="entry name" value="CCB3_YggT"/>
    <property type="match status" value="1"/>
</dbReference>
<dbReference type="EMBL" id="FRDL01000011">
    <property type="protein sequence ID" value="SHN75577.1"/>
    <property type="molecule type" value="Genomic_DNA"/>
</dbReference>
<dbReference type="AlphaFoldDB" id="A0A1M7TY16"/>
<dbReference type="Proteomes" id="UP000184066">
    <property type="component" value="Unassembled WGS sequence"/>
</dbReference>
<evidence type="ECO:0000313" key="3">
    <source>
        <dbReference type="Proteomes" id="UP000184066"/>
    </source>
</evidence>
<gene>
    <name evidence="2" type="ORF">SAMN05216200_11173</name>
</gene>
<keyword evidence="1" id="KW-0472">Membrane</keyword>
<feature type="transmembrane region" description="Helical" evidence="1">
    <location>
        <begin position="7"/>
        <end position="29"/>
    </location>
</feature>
<dbReference type="RefSeq" id="WP_072748251.1">
    <property type="nucleotide sequence ID" value="NZ_FOHL01000010.1"/>
</dbReference>
<protein>
    <submittedName>
        <fullName evidence="2">YggT family protein</fullName>
    </submittedName>
</protein>
<sequence length="95" mass="10829">MHSLATILLMILNLAWWIVIIQAVMSWLINFDVINLRQPLVYQIWSGLNRITEPVYRRIRAVIPPMGGLDLSPVIVLIGIMALQVIIANNLLHAY</sequence>
<name>A0A1M7TY16_9RHOB</name>